<dbReference type="STRING" id="869209.Tresu_1212"/>
<keyword evidence="5 9" id="KW-0067">ATP-binding</keyword>
<evidence type="ECO:0000313" key="11">
    <source>
        <dbReference type="EMBL" id="AEB14120.1"/>
    </source>
</evidence>
<feature type="binding site" evidence="9">
    <location>
        <position position="17"/>
    </location>
    <ligand>
        <name>ATP</name>
        <dbReference type="ChEBI" id="CHEBI:30616"/>
    </ligand>
</feature>
<evidence type="ECO:0000256" key="3">
    <source>
        <dbReference type="ARBA" id="ARBA00022695"/>
    </source>
</evidence>
<dbReference type="Gene3D" id="3.40.50.620">
    <property type="entry name" value="HUPs"/>
    <property type="match status" value="1"/>
</dbReference>
<feature type="binding site" evidence="9">
    <location>
        <position position="87"/>
    </location>
    <ligand>
        <name>substrate</name>
    </ligand>
</feature>
<name>F2NY99_TRES6</name>
<feature type="binding site" evidence="9">
    <location>
        <position position="98"/>
    </location>
    <ligand>
        <name>ATP</name>
        <dbReference type="ChEBI" id="CHEBI:30616"/>
    </ligand>
</feature>
<feature type="domain" description="Cytidyltransferase-like" evidence="10">
    <location>
        <begin position="5"/>
        <end position="133"/>
    </location>
</feature>
<proteinExistence type="inferred from homology"/>
<dbReference type="NCBIfam" id="TIGR00125">
    <property type="entry name" value="cyt_tran_rel"/>
    <property type="match status" value="1"/>
</dbReference>
<comment type="catalytic activity">
    <reaction evidence="8 9">
        <text>(R)-4'-phosphopantetheine + ATP + H(+) = 3'-dephospho-CoA + diphosphate</text>
        <dbReference type="Rhea" id="RHEA:19801"/>
        <dbReference type="ChEBI" id="CHEBI:15378"/>
        <dbReference type="ChEBI" id="CHEBI:30616"/>
        <dbReference type="ChEBI" id="CHEBI:33019"/>
        <dbReference type="ChEBI" id="CHEBI:57328"/>
        <dbReference type="ChEBI" id="CHEBI:61723"/>
        <dbReference type="EC" id="2.7.7.3"/>
    </reaction>
</comment>
<dbReference type="InterPro" id="IPR014729">
    <property type="entry name" value="Rossmann-like_a/b/a_fold"/>
</dbReference>
<dbReference type="GeneID" id="302998373"/>
<dbReference type="EMBL" id="CP002631">
    <property type="protein sequence ID" value="AEB14120.1"/>
    <property type="molecule type" value="Genomic_DNA"/>
</dbReference>
<dbReference type="InterPro" id="IPR004821">
    <property type="entry name" value="Cyt_trans-like"/>
</dbReference>
<keyword evidence="12" id="KW-1185">Reference proteome</keyword>
<accession>F2NY99</accession>
<comment type="similarity">
    <text evidence="9">Belongs to the bacterial CoaD family.</text>
</comment>
<reference evidence="11 12" key="1">
    <citation type="journal article" date="2011" name="Stand. Genomic Sci.">
        <title>Complete genome sequence of Treponema succinifaciens type strain (6091).</title>
        <authorList>
            <person name="Han C."/>
            <person name="Gronow S."/>
            <person name="Teshima H."/>
            <person name="Lapidus A."/>
            <person name="Nolan M."/>
            <person name="Lucas S."/>
            <person name="Hammon N."/>
            <person name="Deshpande S."/>
            <person name="Cheng J.F."/>
            <person name="Zeytun A."/>
            <person name="Tapia R."/>
            <person name="Goodwin L."/>
            <person name="Pitluck S."/>
            <person name="Liolios K."/>
            <person name="Pagani I."/>
            <person name="Ivanova N."/>
            <person name="Mavromatis K."/>
            <person name="Mikhailova N."/>
            <person name="Huntemann M."/>
            <person name="Pati A."/>
            <person name="Chen A."/>
            <person name="Palaniappan K."/>
            <person name="Land M."/>
            <person name="Hauser L."/>
            <person name="Brambilla E.M."/>
            <person name="Rohde M."/>
            <person name="Goker M."/>
            <person name="Woyke T."/>
            <person name="Bristow J."/>
            <person name="Eisen J.A."/>
            <person name="Markowitz V."/>
            <person name="Hugenholtz P."/>
            <person name="Kyrpides N.C."/>
            <person name="Klenk H.P."/>
            <person name="Detter J.C."/>
        </authorList>
    </citation>
    <scope>NUCLEOTIDE SEQUENCE [LARGE SCALE GENOMIC DNA]</scope>
    <source>
        <strain evidence="12">ATCC 33096 / DSM 2489 / 6091</strain>
    </source>
</reference>
<dbReference type="InterPro" id="IPR001980">
    <property type="entry name" value="PPAT"/>
</dbReference>
<sequence>MTTAVFPGSFDPPTYGHLNIIERASRLFDKIDVLISVNPDKKCLFSDKERYDLLIKLTENYKNVTVHIWNTLVADYCRKSGANVLIRGVRNAMDFSHEFDLSLMNKHLNSDVETLLIPTAQKYFLVRSSSIKEVARFGGDISTMVPKLVEIEMKKKFFVQNSVSK</sequence>
<dbReference type="EC" id="2.7.7.3" evidence="9"/>
<dbReference type="OrthoDB" id="9806661at2"/>
<dbReference type="HAMAP" id="MF_00151">
    <property type="entry name" value="PPAT_bact"/>
    <property type="match status" value="1"/>
</dbReference>
<feature type="binding site" evidence="9">
    <location>
        <position position="73"/>
    </location>
    <ligand>
        <name>substrate</name>
    </ligand>
</feature>
<comment type="function">
    <text evidence="9">Reversibly transfers an adenylyl group from ATP to 4'-phosphopantetheine, yielding dephospho-CoA (dPCoA) and pyrophosphate.</text>
</comment>
<protein>
    <recommendedName>
        <fullName evidence="9">Phosphopantetheine adenylyltransferase</fullName>
        <ecNumber evidence="9">2.7.7.3</ecNumber>
    </recommendedName>
    <alternativeName>
        <fullName evidence="9">Dephospho-CoA pyrophosphorylase</fullName>
    </alternativeName>
    <alternativeName>
        <fullName evidence="9">Pantetheine-phosphate adenylyltransferase</fullName>
        <shortName evidence="9">PPAT</shortName>
    </alternativeName>
</protein>
<dbReference type="RefSeq" id="WP_013701407.1">
    <property type="nucleotide sequence ID" value="NC_015385.1"/>
</dbReference>
<feature type="binding site" evidence="9">
    <location>
        <begin position="88"/>
        <end position="90"/>
    </location>
    <ligand>
        <name>ATP</name>
        <dbReference type="ChEBI" id="CHEBI:30616"/>
    </ligand>
</feature>
<evidence type="ECO:0000256" key="4">
    <source>
        <dbReference type="ARBA" id="ARBA00022741"/>
    </source>
</evidence>
<gene>
    <name evidence="9" type="primary">coaD</name>
    <name evidence="11" type="ordered locus">Tresu_1212</name>
</gene>
<evidence type="ECO:0000256" key="2">
    <source>
        <dbReference type="ARBA" id="ARBA00022679"/>
    </source>
</evidence>
<dbReference type="CDD" id="cd02163">
    <property type="entry name" value="PPAT"/>
    <property type="match status" value="1"/>
</dbReference>
<dbReference type="Proteomes" id="UP000006852">
    <property type="component" value="Chromosome"/>
</dbReference>
<dbReference type="KEGG" id="tsu:Tresu_1212"/>
<keyword evidence="7 9" id="KW-0173">Coenzyme A biosynthesis</keyword>
<keyword evidence="4 9" id="KW-0547">Nucleotide-binding</keyword>
<dbReference type="NCBIfam" id="TIGR01510">
    <property type="entry name" value="coaD_prev_kdtB"/>
    <property type="match status" value="1"/>
</dbReference>
<feature type="binding site" evidence="9">
    <location>
        <begin position="9"/>
        <end position="10"/>
    </location>
    <ligand>
        <name>ATP</name>
        <dbReference type="ChEBI" id="CHEBI:30616"/>
    </ligand>
</feature>
<organism evidence="11 12">
    <name type="scientific">Treponema succinifaciens (strain ATCC 33096 / DSM 2489 / 6091)</name>
    <dbReference type="NCBI Taxonomy" id="869209"/>
    <lineage>
        <taxon>Bacteria</taxon>
        <taxon>Pseudomonadati</taxon>
        <taxon>Spirochaetota</taxon>
        <taxon>Spirochaetia</taxon>
        <taxon>Spirochaetales</taxon>
        <taxon>Treponemataceae</taxon>
        <taxon>Treponema</taxon>
    </lineage>
</organism>
<comment type="subcellular location">
    <subcellularLocation>
        <location evidence="9">Cytoplasm</location>
    </subcellularLocation>
</comment>
<comment type="cofactor">
    <cofactor evidence="9">
        <name>Mg(2+)</name>
        <dbReference type="ChEBI" id="CHEBI:18420"/>
    </cofactor>
</comment>
<keyword evidence="3 9" id="KW-0548">Nucleotidyltransferase</keyword>
<evidence type="ECO:0000256" key="6">
    <source>
        <dbReference type="ARBA" id="ARBA00022842"/>
    </source>
</evidence>
<comment type="pathway">
    <text evidence="9">Cofactor biosynthesis; coenzyme A biosynthesis; CoA from (R)-pantothenate: step 4/5.</text>
</comment>
<feature type="binding site" evidence="9">
    <location>
        <position position="41"/>
    </location>
    <ligand>
        <name>substrate</name>
    </ligand>
</feature>
<dbReference type="SUPFAM" id="SSF52374">
    <property type="entry name" value="Nucleotidylyl transferase"/>
    <property type="match status" value="1"/>
</dbReference>
<feature type="binding site" evidence="9">
    <location>
        <position position="9"/>
    </location>
    <ligand>
        <name>substrate</name>
    </ligand>
</feature>
<dbReference type="UniPathway" id="UPA00241">
    <property type="reaction ID" value="UER00355"/>
</dbReference>
<dbReference type="PANTHER" id="PTHR21342">
    <property type="entry name" value="PHOSPHOPANTETHEINE ADENYLYLTRANSFERASE"/>
    <property type="match status" value="1"/>
</dbReference>
<keyword evidence="2 9" id="KW-0808">Transferase</keyword>
<dbReference type="GO" id="GO:0004595">
    <property type="term" value="F:pantetheine-phosphate adenylyltransferase activity"/>
    <property type="evidence" value="ECO:0007669"/>
    <property type="project" value="UniProtKB-UniRule"/>
</dbReference>
<feature type="binding site" evidence="9">
    <location>
        <begin position="123"/>
        <end position="129"/>
    </location>
    <ligand>
        <name>ATP</name>
        <dbReference type="ChEBI" id="CHEBI:30616"/>
    </ligand>
</feature>
<evidence type="ECO:0000256" key="8">
    <source>
        <dbReference type="ARBA" id="ARBA00029346"/>
    </source>
</evidence>
<keyword evidence="1 9" id="KW-0963">Cytoplasm</keyword>
<dbReference type="PRINTS" id="PR01020">
    <property type="entry name" value="LPSBIOSNTHSS"/>
</dbReference>
<dbReference type="AlphaFoldDB" id="F2NY99"/>
<dbReference type="Pfam" id="PF01467">
    <property type="entry name" value="CTP_transf_like"/>
    <property type="match status" value="1"/>
</dbReference>
<evidence type="ECO:0000259" key="10">
    <source>
        <dbReference type="Pfam" id="PF01467"/>
    </source>
</evidence>
<evidence type="ECO:0000256" key="7">
    <source>
        <dbReference type="ARBA" id="ARBA00022993"/>
    </source>
</evidence>
<dbReference type="GO" id="GO:0015937">
    <property type="term" value="P:coenzyme A biosynthetic process"/>
    <property type="evidence" value="ECO:0007669"/>
    <property type="project" value="UniProtKB-UniRule"/>
</dbReference>
<feature type="site" description="Transition state stabilizer" evidence="9">
    <location>
        <position position="17"/>
    </location>
</feature>
<evidence type="ECO:0000256" key="9">
    <source>
        <dbReference type="HAMAP-Rule" id="MF_00151"/>
    </source>
</evidence>
<dbReference type="HOGENOM" id="CLU_100149_0_1_12"/>
<reference evidence="12" key="2">
    <citation type="submission" date="2011-04" db="EMBL/GenBank/DDBJ databases">
        <title>The complete genome of chromosome of Treponema succinifaciens DSM 2489.</title>
        <authorList>
            <person name="Lucas S."/>
            <person name="Copeland A."/>
            <person name="Lapidus A."/>
            <person name="Bruce D."/>
            <person name="Goodwin L."/>
            <person name="Pitluck S."/>
            <person name="Peters L."/>
            <person name="Kyrpides N."/>
            <person name="Mavromatis K."/>
            <person name="Ivanova N."/>
            <person name="Ovchinnikova G."/>
            <person name="Teshima H."/>
            <person name="Detter J.C."/>
            <person name="Tapia R."/>
            <person name="Han C."/>
            <person name="Land M."/>
            <person name="Hauser L."/>
            <person name="Markowitz V."/>
            <person name="Cheng J.-F."/>
            <person name="Hugenholtz P."/>
            <person name="Woyke T."/>
            <person name="Wu D."/>
            <person name="Gronow S."/>
            <person name="Wellnitz S."/>
            <person name="Brambilla E."/>
            <person name="Klenk H.-P."/>
            <person name="Eisen J.A."/>
        </authorList>
    </citation>
    <scope>NUCLEOTIDE SEQUENCE [LARGE SCALE GENOMIC DNA]</scope>
    <source>
        <strain evidence="12">ATCC 33096 / DSM 2489 / 6091</strain>
    </source>
</reference>
<evidence type="ECO:0000256" key="5">
    <source>
        <dbReference type="ARBA" id="ARBA00022840"/>
    </source>
</evidence>
<dbReference type="GO" id="GO:0005524">
    <property type="term" value="F:ATP binding"/>
    <property type="evidence" value="ECO:0007669"/>
    <property type="project" value="UniProtKB-KW"/>
</dbReference>
<keyword evidence="6 9" id="KW-0460">Magnesium</keyword>
<evidence type="ECO:0000256" key="1">
    <source>
        <dbReference type="ARBA" id="ARBA00022490"/>
    </source>
</evidence>
<dbReference type="PANTHER" id="PTHR21342:SF1">
    <property type="entry name" value="PHOSPHOPANTETHEINE ADENYLYLTRANSFERASE"/>
    <property type="match status" value="1"/>
</dbReference>
<evidence type="ECO:0000313" key="12">
    <source>
        <dbReference type="Proteomes" id="UP000006852"/>
    </source>
</evidence>
<dbReference type="GO" id="GO:0005737">
    <property type="term" value="C:cytoplasm"/>
    <property type="evidence" value="ECO:0007669"/>
    <property type="project" value="UniProtKB-SubCell"/>
</dbReference>
<comment type="subunit">
    <text evidence="9">Homohexamer.</text>
</comment>
<dbReference type="eggNOG" id="COG0669">
    <property type="taxonomic scope" value="Bacteria"/>
</dbReference>